<evidence type="ECO:0000313" key="2">
    <source>
        <dbReference type="Proteomes" id="UP000202420"/>
    </source>
</evidence>
<name>A7KA78_9PHYC</name>
<dbReference type="Pfam" id="PF02511">
    <property type="entry name" value="Thy1"/>
    <property type="match status" value="1"/>
</dbReference>
<dbReference type="PANTHER" id="PTHR34934">
    <property type="entry name" value="FLAVIN-DEPENDENT THYMIDYLATE SYNTHASE"/>
    <property type="match status" value="1"/>
</dbReference>
<dbReference type="KEGG" id="vg:5470209"/>
<accession>A7KA78</accession>
<dbReference type="RefSeq" id="YP_001427299.1">
    <property type="nucleotide sequence ID" value="NC_008724.1"/>
</dbReference>
<dbReference type="InterPro" id="IPR036098">
    <property type="entry name" value="Thymidylate_synthase_ThyX_sf"/>
</dbReference>
<sequence>MFVCMQTFKCNHIDTHTNLKGRENKAAVKMAVRLISVSQPMVPGIKTAEDHIGYCARVSNPTNQIQDPARLLKYCIQHKHWSIFEMANMVVEIKTTRAIAAQVLRHRTFTFQEFSQRYAEVADAPVPVEARTQDTKNRQNSFETDDEALKMWWLREQQALYEDSLRLYNQAVEKGIAKESARFILPLSTPTTMYMNGTVRSWIHYIDLRSSNGTQKEHKEIADACKEIFKAQFPVTADALEW</sequence>
<dbReference type="Gene3D" id="1.20.5.3070">
    <property type="match status" value="1"/>
</dbReference>
<reference evidence="1 2" key="1">
    <citation type="submission" date="2006-09" db="EMBL/GenBank/DDBJ databases">
        <title>Sequence and annotation of the 288-kb ATCV-1 virus that infects an endosymbiotic Chlorella strain of the heliozoon Acanthocystis turfacea.</title>
        <authorList>
            <person name="Fitzgerald L.A."/>
            <person name="Graves M.V."/>
            <person name="Li X."/>
            <person name="Pfitzner A.J.P."/>
            <person name="Hartigan J."/>
            <person name="Van Etten J.L."/>
        </authorList>
    </citation>
    <scope>NUCLEOTIDE SEQUENCE [LARGE SCALE GENOMIC DNA]</scope>
    <source>
        <strain evidence="1 2">ATCV-1</strain>
    </source>
</reference>
<dbReference type="EMBL" id="EF101928">
    <property type="protein sequence ID" value="ABT16952.1"/>
    <property type="molecule type" value="Genomic_DNA"/>
</dbReference>
<dbReference type="OrthoDB" id="8223at10239"/>
<protein>
    <submittedName>
        <fullName evidence="1">Uncharacterized protein Z818L</fullName>
    </submittedName>
</protein>
<dbReference type="SUPFAM" id="SSF69796">
    <property type="entry name" value="Thymidylate synthase-complementing protein Thy1"/>
    <property type="match status" value="1"/>
</dbReference>
<dbReference type="CDD" id="cd20175">
    <property type="entry name" value="ThyX"/>
    <property type="match status" value="1"/>
</dbReference>
<dbReference type="Gene3D" id="3.30.1360.170">
    <property type="match status" value="1"/>
</dbReference>
<dbReference type="PANTHER" id="PTHR34934:SF1">
    <property type="entry name" value="FLAVIN-DEPENDENT THYMIDYLATE SYNTHASE"/>
    <property type="match status" value="1"/>
</dbReference>
<proteinExistence type="predicted"/>
<dbReference type="NCBIfam" id="TIGR02170">
    <property type="entry name" value="thyX"/>
    <property type="match status" value="1"/>
</dbReference>
<dbReference type="GO" id="GO:0050660">
    <property type="term" value="F:flavin adenine dinucleotide binding"/>
    <property type="evidence" value="ECO:0007669"/>
    <property type="project" value="InterPro"/>
</dbReference>
<dbReference type="GeneID" id="5470209"/>
<dbReference type="InterPro" id="IPR003669">
    <property type="entry name" value="Thymidylate_synthase_ThyX"/>
</dbReference>
<keyword evidence="2" id="KW-1185">Reference proteome</keyword>
<dbReference type="PROSITE" id="PS51331">
    <property type="entry name" value="THYX"/>
    <property type="match status" value="1"/>
</dbReference>
<dbReference type="GO" id="GO:0050797">
    <property type="term" value="F:thymidylate synthase (FAD) activity"/>
    <property type="evidence" value="ECO:0007669"/>
    <property type="project" value="InterPro"/>
</dbReference>
<dbReference type="Proteomes" id="UP000202420">
    <property type="component" value="Segment"/>
</dbReference>
<organism evidence="1 2">
    <name type="scientific">Chlorovirus heliozoae</name>
    <dbReference type="NCBI Taxonomy" id="322019"/>
    <lineage>
        <taxon>Viruses</taxon>
        <taxon>Varidnaviria</taxon>
        <taxon>Bamfordvirae</taxon>
        <taxon>Nucleocytoviricota</taxon>
        <taxon>Megaviricetes</taxon>
        <taxon>Algavirales</taxon>
        <taxon>Phycodnaviridae</taxon>
        <taxon>Chlorovirus</taxon>
    </lineage>
</organism>
<dbReference type="GO" id="GO:0006231">
    <property type="term" value="P:dTMP biosynthetic process"/>
    <property type="evidence" value="ECO:0007669"/>
    <property type="project" value="InterPro"/>
</dbReference>
<dbReference type="GO" id="GO:0070402">
    <property type="term" value="F:NADPH binding"/>
    <property type="evidence" value="ECO:0007669"/>
    <property type="project" value="TreeGrafter"/>
</dbReference>
<evidence type="ECO:0000313" key="1">
    <source>
        <dbReference type="EMBL" id="ABT16952.1"/>
    </source>
</evidence>
<gene>
    <name evidence="1" type="primary">Z818L</name>
    <name evidence="1" type="ORF">ATCV1_Z818L</name>
</gene>
<dbReference type="GO" id="GO:0004799">
    <property type="term" value="F:thymidylate synthase activity"/>
    <property type="evidence" value="ECO:0007669"/>
    <property type="project" value="TreeGrafter"/>
</dbReference>